<evidence type="ECO:0000256" key="1">
    <source>
        <dbReference type="SAM" id="MobiDB-lite"/>
    </source>
</evidence>
<dbReference type="Proteomes" id="UP000249789">
    <property type="component" value="Unassembled WGS sequence"/>
</dbReference>
<dbReference type="VEuPathDB" id="FungiDB:BO72DRAFT_497628"/>
<accession>A0A8G1VX58</accession>
<gene>
    <name evidence="2" type="ORF">BO72DRAFT_497628</name>
</gene>
<dbReference type="GeneID" id="63866044"/>
<proteinExistence type="predicted"/>
<evidence type="ECO:0000313" key="2">
    <source>
        <dbReference type="EMBL" id="RAK75902.1"/>
    </source>
</evidence>
<evidence type="ECO:0008006" key="4">
    <source>
        <dbReference type="Google" id="ProtNLM"/>
    </source>
</evidence>
<dbReference type="OrthoDB" id="6133115at2759"/>
<keyword evidence="3" id="KW-1185">Reference proteome</keyword>
<dbReference type="EMBL" id="KZ824653">
    <property type="protein sequence ID" value="RAK75902.1"/>
    <property type="molecule type" value="Genomic_DNA"/>
</dbReference>
<protein>
    <recommendedName>
        <fullName evidence="4">C2H2-type domain-containing protein</fullName>
    </recommendedName>
</protein>
<sequence>MKSLQDWLNNVQTLMCVQMEALEEVVEELCLECAPPNKSHRLERLRHFQADLRGFVGEWDWLADNELARYFHSPLYAHFDRFRDVLRARGRSKRFNDMLQERLAGSYQRAANLRLPEDNRVQLMWFLHAACEARYPRADPRLRVQISNLIWRRRRVITRQSSHLPPATLDFTRTIEFPPIPGMLAGKHFIRCPYCEHRFLRDLSQSKWRRHLIDDLRPYICMWALCPHTFGSIDAWLNHLKDADAHPTKLLPSFLNECPFCGIPCADSQWSSVEKLLRHIAEHHLEELFLLALPGGPTDLFSNVFLREEKISLEPYEAPEVPEAHEDYHRPFGSPEDDEVEESVDTEADDGLTSEGFRSPRSLI</sequence>
<dbReference type="AlphaFoldDB" id="A0A8G1VX58"/>
<evidence type="ECO:0000313" key="3">
    <source>
        <dbReference type="Proteomes" id="UP000249789"/>
    </source>
</evidence>
<reference evidence="2 3" key="1">
    <citation type="submission" date="2018-02" db="EMBL/GenBank/DDBJ databases">
        <title>The genomes of Aspergillus section Nigri reveals drivers in fungal speciation.</title>
        <authorList>
            <consortium name="DOE Joint Genome Institute"/>
            <person name="Vesth T.C."/>
            <person name="Nybo J."/>
            <person name="Theobald S."/>
            <person name="Brandl J."/>
            <person name="Frisvad J.C."/>
            <person name="Nielsen K.F."/>
            <person name="Lyhne E.K."/>
            <person name="Kogle M.E."/>
            <person name="Kuo A."/>
            <person name="Riley R."/>
            <person name="Clum A."/>
            <person name="Nolan M."/>
            <person name="Lipzen A."/>
            <person name="Salamov A."/>
            <person name="Henrissat B."/>
            <person name="Wiebenga A."/>
            <person name="De vries R.P."/>
            <person name="Grigoriev I.V."/>
            <person name="Mortensen U.H."/>
            <person name="Andersen M.R."/>
            <person name="Baker S.E."/>
        </authorList>
    </citation>
    <scope>NUCLEOTIDE SEQUENCE [LARGE SCALE GENOMIC DNA]</scope>
    <source>
        <strain evidence="2 3">CBS 313.89</strain>
    </source>
</reference>
<organism evidence="2 3">
    <name type="scientific">Aspergillus fijiensis CBS 313.89</name>
    <dbReference type="NCBI Taxonomy" id="1448319"/>
    <lineage>
        <taxon>Eukaryota</taxon>
        <taxon>Fungi</taxon>
        <taxon>Dikarya</taxon>
        <taxon>Ascomycota</taxon>
        <taxon>Pezizomycotina</taxon>
        <taxon>Eurotiomycetes</taxon>
        <taxon>Eurotiomycetidae</taxon>
        <taxon>Eurotiales</taxon>
        <taxon>Aspergillaceae</taxon>
        <taxon>Aspergillus</taxon>
    </lineage>
</organism>
<feature type="region of interest" description="Disordered" evidence="1">
    <location>
        <begin position="316"/>
        <end position="364"/>
    </location>
</feature>
<name>A0A8G1VX58_9EURO</name>
<dbReference type="RefSeq" id="XP_040799912.1">
    <property type="nucleotide sequence ID" value="XM_040948711.1"/>
</dbReference>
<feature type="compositionally biased region" description="Acidic residues" evidence="1">
    <location>
        <begin position="335"/>
        <end position="352"/>
    </location>
</feature>